<reference evidence="3" key="1">
    <citation type="submission" date="2025-08" db="UniProtKB">
        <authorList>
            <consortium name="RefSeq"/>
        </authorList>
    </citation>
    <scope>IDENTIFICATION</scope>
    <source>
        <tissue evidence="3">Whole organism</tissue>
    </source>
</reference>
<dbReference type="GO" id="GO:0006570">
    <property type="term" value="P:tyrosine metabolic process"/>
    <property type="evidence" value="ECO:0007669"/>
    <property type="project" value="TreeGrafter"/>
</dbReference>
<dbReference type="OMA" id="CNQMLCE"/>
<dbReference type="PANTHER" id="PTHR21405:SF0">
    <property type="entry name" value="TETRATRICOPEPTIDE REPEAT PROTEIN 36"/>
    <property type="match status" value="1"/>
</dbReference>
<evidence type="ECO:0000313" key="2">
    <source>
        <dbReference type="Proteomes" id="UP000694843"/>
    </source>
</evidence>
<dbReference type="RefSeq" id="XP_047740020.1">
    <property type="nucleotide sequence ID" value="XM_047884064.1"/>
</dbReference>
<dbReference type="SUPFAM" id="SSF48452">
    <property type="entry name" value="TPR-like"/>
    <property type="match status" value="1"/>
</dbReference>
<dbReference type="OrthoDB" id="539634at2759"/>
<evidence type="ECO:0000313" key="3">
    <source>
        <dbReference type="RefSeq" id="XP_047740020.1"/>
    </source>
</evidence>
<proteinExistence type="inferred from homology"/>
<dbReference type="InterPro" id="IPR011990">
    <property type="entry name" value="TPR-like_helical_dom_sf"/>
</dbReference>
<keyword evidence="2" id="KW-1185">Reference proteome</keyword>
<evidence type="ECO:0000256" key="1">
    <source>
        <dbReference type="ARBA" id="ARBA00006995"/>
    </source>
</evidence>
<dbReference type="InterPro" id="IPR038906">
    <property type="entry name" value="TTC36"/>
</dbReference>
<accession>A0A979FS81</accession>
<sequence>MNILAADAEATEAGAEAVRLNTEGVAAAEAGQWEEAEARLSEAVRLAPHWAAPLNNRAQLYRLLHDPLNPLDPLNPTDPAEALQDLEAAVQLCTTDGPVKRQACVQLGLLHRLHGRHEAAHSCFCTAAQLGSAFAKTQVAALNPMAALCNKMLVKMMADVRAGRAEHDDE</sequence>
<dbReference type="Gene3D" id="1.25.40.10">
    <property type="entry name" value="Tetratricopeptide repeat domain"/>
    <property type="match status" value="1"/>
</dbReference>
<gene>
    <name evidence="3" type="primary">LOC108681995</name>
</gene>
<name>A0A979FS81_HYAAZ</name>
<organism evidence="2 3">
    <name type="scientific">Hyalella azteca</name>
    <name type="common">Amphipod</name>
    <dbReference type="NCBI Taxonomy" id="294128"/>
    <lineage>
        <taxon>Eukaryota</taxon>
        <taxon>Metazoa</taxon>
        <taxon>Ecdysozoa</taxon>
        <taxon>Arthropoda</taxon>
        <taxon>Crustacea</taxon>
        <taxon>Multicrustacea</taxon>
        <taxon>Malacostraca</taxon>
        <taxon>Eumalacostraca</taxon>
        <taxon>Peracarida</taxon>
        <taxon>Amphipoda</taxon>
        <taxon>Senticaudata</taxon>
        <taxon>Talitrida</taxon>
        <taxon>Talitroidea</taxon>
        <taxon>Hyalellidae</taxon>
        <taxon>Hyalella</taxon>
    </lineage>
</organism>
<dbReference type="AlphaFoldDB" id="A0A979FS81"/>
<comment type="similarity">
    <text evidence="1">Belongs to the TTC36 family.</text>
</comment>
<protein>
    <submittedName>
        <fullName evidence="3">Tetratricopeptide repeat protein 36</fullName>
    </submittedName>
</protein>
<dbReference type="PANTHER" id="PTHR21405">
    <property type="entry name" value="CDNA SEQUENCE BC021608"/>
    <property type="match status" value="1"/>
</dbReference>
<dbReference type="GeneID" id="108681995"/>
<dbReference type="KEGG" id="hazt:108681995"/>
<dbReference type="Proteomes" id="UP000694843">
    <property type="component" value="Unplaced"/>
</dbReference>